<evidence type="ECO:0000313" key="3">
    <source>
        <dbReference type="EMBL" id="BCG46976.1"/>
    </source>
</evidence>
<name>A0A6S6M4X9_9BACT</name>
<dbReference type="Gene3D" id="3.40.50.720">
    <property type="entry name" value="NAD(P)-binding Rossmann-like Domain"/>
    <property type="match status" value="1"/>
</dbReference>
<dbReference type="SUPFAM" id="SSF51735">
    <property type="entry name" value="NAD(P)-binding Rossmann-fold domains"/>
    <property type="match status" value="1"/>
</dbReference>
<dbReference type="InterPro" id="IPR051122">
    <property type="entry name" value="SDR_DHRS6-like"/>
</dbReference>
<proteinExistence type="inferred from homology"/>
<dbReference type="KEGG" id="gbn:GEOBRER4_17260"/>
<evidence type="ECO:0000256" key="1">
    <source>
        <dbReference type="ARBA" id="ARBA00006484"/>
    </source>
</evidence>
<dbReference type="PANTHER" id="PTHR43477:SF1">
    <property type="entry name" value="DIHYDROANTICAPSIN 7-DEHYDROGENASE"/>
    <property type="match status" value="1"/>
</dbReference>
<organism evidence="3 4">
    <name type="scientific">Citrifermentans bremense</name>
    <dbReference type="NCBI Taxonomy" id="60035"/>
    <lineage>
        <taxon>Bacteria</taxon>
        <taxon>Pseudomonadati</taxon>
        <taxon>Thermodesulfobacteriota</taxon>
        <taxon>Desulfuromonadia</taxon>
        <taxon>Geobacterales</taxon>
        <taxon>Geobacteraceae</taxon>
        <taxon>Citrifermentans</taxon>
    </lineage>
</organism>
<dbReference type="Pfam" id="PF13561">
    <property type="entry name" value="adh_short_C2"/>
    <property type="match status" value="1"/>
</dbReference>
<dbReference type="RefSeq" id="WP_185245066.1">
    <property type="nucleotide sequence ID" value="NZ_AP023213.1"/>
</dbReference>
<gene>
    <name evidence="3" type="ORF">GEOBRER4_n1796</name>
</gene>
<evidence type="ECO:0000313" key="4">
    <source>
        <dbReference type="Proteomes" id="UP000515472"/>
    </source>
</evidence>
<protein>
    <submittedName>
        <fullName evidence="3">Short-chain dehydrogenase/reductase SDR</fullName>
    </submittedName>
</protein>
<keyword evidence="2" id="KW-0560">Oxidoreductase</keyword>
<dbReference type="CDD" id="cd11731">
    <property type="entry name" value="Lin1944_like_SDR_c"/>
    <property type="match status" value="1"/>
</dbReference>
<dbReference type="EMBL" id="AP023213">
    <property type="protein sequence ID" value="BCG46976.1"/>
    <property type="molecule type" value="Genomic_DNA"/>
</dbReference>
<comment type="similarity">
    <text evidence="1">Belongs to the short-chain dehydrogenases/reductases (SDR) family.</text>
</comment>
<dbReference type="PRINTS" id="PR00081">
    <property type="entry name" value="GDHRDH"/>
</dbReference>
<dbReference type="NCBIfam" id="NF005754">
    <property type="entry name" value="PRK07578.1"/>
    <property type="match status" value="1"/>
</dbReference>
<dbReference type="InterPro" id="IPR002347">
    <property type="entry name" value="SDR_fam"/>
</dbReference>
<dbReference type="Proteomes" id="UP000515472">
    <property type="component" value="Chromosome"/>
</dbReference>
<dbReference type="PANTHER" id="PTHR43477">
    <property type="entry name" value="DIHYDROANTICAPSIN 7-DEHYDROGENASE"/>
    <property type="match status" value="1"/>
</dbReference>
<dbReference type="GO" id="GO:0016491">
    <property type="term" value="F:oxidoreductase activity"/>
    <property type="evidence" value="ECO:0007669"/>
    <property type="project" value="UniProtKB-KW"/>
</dbReference>
<dbReference type="InterPro" id="IPR036291">
    <property type="entry name" value="NAD(P)-bd_dom_sf"/>
</dbReference>
<keyword evidence="4" id="KW-1185">Reference proteome</keyword>
<accession>A0A6S6M4X9</accession>
<reference evidence="3 4" key="1">
    <citation type="submission" date="2020-06" db="EMBL/GenBank/DDBJ databases">
        <title>Interaction of electrochemicaly active bacteria, Geobacter bremensis R4 on different carbon anode.</title>
        <authorList>
            <person name="Meng L."/>
            <person name="Yoshida N."/>
        </authorList>
    </citation>
    <scope>NUCLEOTIDE SEQUENCE [LARGE SCALE GENOMIC DNA]</scope>
    <source>
        <strain evidence="3 4">R4</strain>
    </source>
</reference>
<sequence length="200" mass="21426">MRIIVVGATGTIGKAVARLLSTEHEVVRVAFRSGDFRVDMSQKESIESMFREAGEFDALVCAAGVARFGSLAELTDDDFQTGLTGKLMGQVNLVRVGMHYIRDHGSFTLTSGVLSHQPMPGSSSISMINAGLEGFVRAAALELPRGIRINVVSPPWVKETLEALDMDSSAGMPAQDVAQAYWASIHGARSGLVINARDFT</sequence>
<evidence type="ECO:0000256" key="2">
    <source>
        <dbReference type="ARBA" id="ARBA00023002"/>
    </source>
</evidence>
<dbReference type="AlphaFoldDB" id="A0A6S6M4X9"/>